<dbReference type="InterPro" id="IPR056157">
    <property type="entry name" value="TPR_IFT80_172_dom"/>
</dbReference>
<dbReference type="OrthoDB" id="2186662at2759"/>
<evidence type="ECO:0000259" key="10">
    <source>
        <dbReference type="Pfam" id="PF23387"/>
    </source>
</evidence>
<evidence type="ECO:0000256" key="2">
    <source>
        <dbReference type="ARBA" id="ARBA00022473"/>
    </source>
</evidence>
<comment type="similarity">
    <text evidence="8">Belongs to the IFT172 family.</text>
</comment>
<evidence type="ECO:0000256" key="8">
    <source>
        <dbReference type="ARBA" id="ARBA00038130"/>
    </source>
</evidence>
<evidence type="ECO:0000256" key="3">
    <source>
        <dbReference type="ARBA" id="ARBA00022574"/>
    </source>
</evidence>
<dbReference type="Pfam" id="PF00400">
    <property type="entry name" value="WD40"/>
    <property type="match status" value="1"/>
</dbReference>
<dbReference type="EMBL" id="CAJFCJ010000009">
    <property type="protein sequence ID" value="CAD5119148.1"/>
    <property type="molecule type" value="Genomic_DNA"/>
</dbReference>
<dbReference type="Gene3D" id="2.130.10.10">
    <property type="entry name" value="YVTN repeat-like/Quinoprotein amine dehydrogenase"/>
    <property type="match status" value="2"/>
</dbReference>
<dbReference type="GO" id="GO:0030992">
    <property type="term" value="C:intraciliary transport particle B"/>
    <property type="evidence" value="ECO:0007669"/>
    <property type="project" value="TreeGrafter"/>
</dbReference>
<sequence>MQLKHLKTLQVPQEGAAKISAVAWSPNNAKFAVCTSDRVVILFDENGEKRDKFATKPVDAKYGKKSYTVKGLAFSPDSTKIAVAQTDNIIFVYKIGEDWGEKKVICNKFIQQCAVTCLVWPVDSQNIVFGCSDGKVRMGNTKTNKSNTLYNTDSYVVSLTTNISGKGILSGHADGSIVRFFTENDDSGEPQGKVCKHACPPYALAWSTNSIIAAGCDKRIVAYEKGGRVLQQFDYSKDDDEHEFTCAVCSPSGQSVVVGSFDRLRVLNWSPRRSMWDEAKAKEIPNLYTITALAWKKDGSKVNAGTLCGGVELFDCCLRRAIYKNKFEITYVGVSQVIVKNISSTARVVLKSFYGYEIDEVKILGNDRYLVAHTTETLMLGDMSTAKLSEVPWHSGSANEKFYFENDNVCLVFNAGELSLIEYGSNEILGCVRTEFMNPHLISVRINERKQRGVDDNKKMAYLIDLKTVAIMDLCSAVNIAEVPHDSKIDWLELNETGRILLFRDKRLKLHMFDIDNGTTTTILDYCVYVQWVAGSDVIVAQGRNTLCVWYNVDAPERVTNWPIKGDVTDIERTDGKTEVLVHEGVTSVAYALDEGLIEFGTAIDDGDYARAVAFLETLEMSPETEAMWKTLSKLALEHEALHIAERCYAALGDVSKARYLKTTRQYANKAAETLGGTGTDHYKVKARLAVLEKNLAAAQAAYLEQNQVDEALEMYQELHKWEDALAIARAKNHPELESLKKNYYQWLLDTSQEGRAGQLKEKENDPGAAVNLYLKAGMPARAARVVVSNDDLLGSSELVSRVAGALTRAECYERAGDLFERTREYKQAMECYKKGESWNRAVELARHAFPDSVVSLEKSWGDHLCQLKQLDAAINHYIEAGEILKAAEAAIASRQWKKAVQILELQDESVAQPFYKQIAEHYAKIGEHEHAEEYFVKAAATEDAISMYNAAGKWEAAHRLASTFMKPEEVSTLYINQAKVLESQDKYRDAERLYITVDEPDLAITMYKKLRMFNDMIRLVKAHRPELLPMTHTHLGKQFEEEGQLRQAEQHYVAAGEWKSAINMYRVKESWDEAHRVARSHGGPTAAKQVAYLWAKSVGGDAAVKLLTRFGLLEAAIDYATENCAFDFAFELAKSAMKQKLPEIYLKHAMFLEDEGKFAEAEKAFITASKAKEAVLMYVHNQDWDSAQRVAEEHDPDSVSDVFVGQARHSFDQKDYQKAEGFLLRAQRPELAIRYYKDVGMWQDALRVCKEYIPHKLQALQDEYDRTVMEQSTKGMETLSKQAKQWESSGEYERAVECYLKFDQSITPDLNILEKAWTRAATLALKFLKAAKSSEVVNIVGPRLAKIDKHLAAAELYVAADKGKDAVEVLMEGEHWNKAKHIAKEHEPKMEELVDQRYKQFLKSSGKADALAGVDVVAALDMYVEKGEWDRCIATAAQNGNNKLLHKYVAQYAAKLLKGGQAAKALNLYVEHGAPPAQQNFNIYKKIALDLFQARDMNTADAYQIWADLRNVLKDIVEALENMGGEDSANLSSLLKIAHYYATRSAALGHKSLDTLAAKLSISLLRHTDLVPADKAFWEAGQACRQIGWEAMGFVFLNRYLDLVEAIEDGSLDTLDHSDFQNTDIPYEIPLPERLFVGESEHEEIKEWVLAISLDQRVTHELPCDERDTYEGSLISVNGKKYPPCLISGYPVYKNPMEFKREGFYANKDEWNKFLMATKVSHSASCQDVLKFIGSWAGATSTPSFNFQQ</sequence>
<feature type="domain" description="IFT80/172/WDR35 TPR" evidence="10">
    <location>
        <begin position="628"/>
        <end position="733"/>
    </location>
</feature>
<name>A0A7I8VS52_9ANNE</name>
<keyword evidence="2" id="KW-0217">Developmental protein</keyword>
<keyword evidence="5" id="KW-0802">TPR repeat</keyword>
<dbReference type="SUPFAM" id="SSF50969">
    <property type="entry name" value="YVTN repeat-like/Quinoprotein amine dehydrogenase"/>
    <property type="match status" value="1"/>
</dbReference>
<dbReference type="InterPro" id="IPR056168">
    <property type="entry name" value="TPR_IF140/IFT172/WDR19"/>
</dbReference>
<proteinExistence type="inferred from homology"/>
<dbReference type="FunFam" id="1.25.40.470:FF:000013">
    <property type="entry name" value="intraflagellar transport protein 172 homolog"/>
    <property type="match status" value="1"/>
</dbReference>
<evidence type="ECO:0000256" key="1">
    <source>
        <dbReference type="ARBA" id="ARBA00004138"/>
    </source>
</evidence>
<dbReference type="GO" id="GO:0036064">
    <property type="term" value="C:ciliary basal body"/>
    <property type="evidence" value="ECO:0007669"/>
    <property type="project" value="TreeGrafter"/>
</dbReference>
<evidence type="ECO:0000256" key="4">
    <source>
        <dbReference type="ARBA" id="ARBA00022737"/>
    </source>
</evidence>
<dbReference type="Proteomes" id="UP000549394">
    <property type="component" value="Unassembled WGS sequence"/>
</dbReference>
<comment type="subcellular location">
    <subcellularLocation>
        <location evidence="1">Cell projection</location>
        <location evidence="1">Cilium</location>
    </subcellularLocation>
</comment>
<keyword evidence="7" id="KW-0966">Cell projection</keyword>
<dbReference type="FunFam" id="1.25.40.470:FF:000008">
    <property type="entry name" value="Intraflagellar transport protein 172 homolog"/>
    <property type="match status" value="1"/>
</dbReference>
<dbReference type="Gene3D" id="1.25.40.10">
    <property type="entry name" value="Tetratricopeptide repeat domain"/>
    <property type="match status" value="1"/>
</dbReference>
<dbReference type="FunFam" id="2.130.10.10:FF:001535">
    <property type="entry name" value="Intraflagellar transport protein 172 homolog"/>
    <property type="match status" value="1"/>
</dbReference>
<comment type="caution">
    <text evidence="12">The sequence shown here is derived from an EMBL/GenBank/DDBJ whole genome shotgun (WGS) entry which is preliminary data.</text>
</comment>
<feature type="domain" description="IF140/IFT172/WDR19 TPR" evidence="11">
    <location>
        <begin position="1034"/>
        <end position="1218"/>
    </location>
</feature>
<accession>A0A7I8VS52</accession>
<keyword evidence="3" id="KW-0853">WD repeat</keyword>
<dbReference type="PANTHER" id="PTHR15722:SF2">
    <property type="entry name" value="INTRAFLAGELLAR TRANSPORT PROTEIN 172 HOMOLOG"/>
    <property type="match status" value="1"/>
</dbReference>
<keyword evidence="13" id="KW-1185">Reference proteome</keyword>
<keyword evidence="4" id="KW-0677">Repeat</keyword>
<organism evidence="12 13">
    <name type="scientific">Dimorphilus gyrociliatus</name>
    <dbReference type="NCBI Taxonomy" id="2664684"/>
    <lineage>
        <taxon>Eukaryota</taxon>
        <taxon>Metazoa</taxon>
        <taxon>Spiralia</taxon>
        <taxon>Lophotrochozoa</taxon>
        <taxon>Annelida</taxon>
        <taxon>Polychaeta</taxon>
        <taxon>Polychaeta incertae sedis</taxon>
        <taxon>Dinophilidae</taxon>
        <taxon>Dimorphilus</taxon>
    </lineage>
</organism>
<dbReference type="Gene3D" id="1.25.40.470">
    <property type="match status" value="2"/>
</dbReference>
<dbReference type="InterPro" id="IPR036322">
    <property type="entry name" value="WD40_repeat_dom_sf"/>
</dbReference>
<evidence type="ECO:0000259" key="11">
    <source>
        <dbReference type="Pfam" id="PF24762"/>
    </source>
</evidence>
<dbReference type="SUPFAM" id="SSF48452">
    <property type="entry name" value="TPR-like"/>
    <property type="match status" value="1"/>
</dbReference>
<dbReference type="GO" id="GO:0005930">
    <property type="term" value="C:axoneme"/>
    <property type="evidence" value="ECO:0007669"/>
    <property type="project" value="TreeGrafter"/>
</dbReference>
<evidence type="ECO:0000256" key="7">
    <source>
        <dbReference type="ARBA" id="ARBA00023273"/>
    </source>
</evidence>
<dbReference type="FunFam" id="2.130.10.10:FF:002910">
    <property type="entry name" value="Predicted protein"/>
    <property type="match status" value="1"/>
</dbReference>
<dbReference type="SUPFAM" id="SSF50978">
    <property type="entry name" value="WD40 repeat-like"/>
    <property type="match status" value="1"/>
</dbReference>
<dbReference type="InterPro" id="IPR001680">
    <property type="entry name" value="WD40_rpt"/>
</dbReference>
<dbReference type="InterPro" id="IPR011990">
    <property type="entry name" value="TPR-like_helical_dom_sf"/>
</dbReference>
<evidence type="ECO:0000313" key="13">
    <source>
        <dbReference type="Proteomes" id="UP000549394"/>
    </source>
</evidence>
<reference evidence="12 13" key="1">
    <citation type="submission" date="2020-08" db="EMBL/GenBank/DDBJ databases">
        <authorList>
            <person name="Hejnol A."/>
        </authorList>
    </citation>
    <scope>NUCLEOTIDE SEQUENCE [LARGE SCALE GENOMIC DNA]</scope>
</reference>
<evidence type="ECO:0000256" key="5">
    <source>
        <dbReference type="ARBA" id="ARBA00022803"/>
    </source>
</evidence>
<dbReference type="InterPro" id="IPR011044">
    <property type="entry name" value="Quino_amine_DH_bsu"/>
</dbReference>
<dbReference type="FunFam" id="1.25.40.470:FF:000012">
    <property type="entry name" value="intraflagellar transport protein 172 homolog"/>
    <property type="match status" value="1"/>
</dbReference>
<dbReference type="Pfam" id="PF23387">
    <property type="entry name" value="TPR_IFT80_172"/>
    <property type="match status" value="1"/>
</dbReference>
<dbReference type="SMART" id="SM00320">
    <property type="entry name" value="WD40"/>
    <property type="match status" value="6"/>
</dbReference>
<evidence type="ECO:0000256" key="9">
    <source>
        <dbReference type="ARBA" id="ARBA00073483"/>
    </source>
</evidence>
<dbReference type="PANTHER" id="PTHR15722">
    <property type="entry name" value="IFT140/172-RELATED"/>
    <property type="match status" value="1"/>
</dbReference>
<evidence type="ECO:0000313" key="12">
    <source>
        <dbReference type="EMBL" id="CAD5119148.1"/>
    </source>
</evidence>
<evidence type="ECO:0000256" key="6">
    <source>
        <dbReference type="ARBA" id="ARBA00023069"/>
    </source>
</evidence>
<keyword evidence="6" id="KW-0969">Cilium</keyword>
<dbReference type="Pfam" id="PF24762">
    <property type="entry name" value="TPR_IF140-IFT172"/>
    <property type="match status" value="1"/>
</dbReference>
<gene>
    <name evidence="12" type="ORF">DGYR_LOCUS7433</name>
</gene>
<dbReference type="InterPro" id="IPR015943">
    <property type="entry name" value="WD40/YVTN_repeat-like_dom_sf"/>
</dbReference>
<protein>
    <recommendedName>
        <fullName evidence="9">Intraflagellar transport protein 172 homolog</fullName>
    </recommendedName>
</protein>
<dbReference type="GO" id="GO:0042073">
    <property type="term" value="P:intraciliary transport"/>
    <property type="evidence" value="ECO:0007669"/>
    <property type="project" value="TreeGrafter"/>
</dbReference>